<dbReference type="InterPro" id="IPR036282">
    <property type="entry name" value="Glutathione-S-Trfase_C_sf"/>
</dbReference>
<dbReference type="Pfam" id="PF02798">
    <property type="entry name" value="GST_N"/>
    <property type="match status" value="1"/>
</dbReference>
<sequence>MISIIGRRNSANVQKVMWTVGELGIQYEREDMGGSFGFSDAYSMLNPNQVVPTLCDGDLSLWESNACVRYLARTYGEGSLWPNDRRTLALADQWMEWQRSDISNAFFPLFQNKIKFSADEINVDQITASAAQCVRLYGQLDRHLEQHAYLAGDEFTMGDIPLGTITYRYMNLDIERVELPHVRAWYERLCERPAYRYHVMIPFGTNPDEWLREEINNANLQ</sequence>
<evidence type="ECO:0000259" key="2">
    <source>
        <dbReference type="PROSITE" id="PS50404"/>
    </source>
</evidence>
<dbReference type="EMBL" id="UINC01001594">
    <property type="protein sequence ID" value="SUZ84420.1"/>
    <property type="molecule type" value="Genomic_DNA"/>
</dbReference>
<dbReference type="SFLD" id="SFLDG01150">
    <property type="entry name" value="Main.1:_Beta-like"/>
    <property type="match status" value="1"/>
</dbReference>
<gene>
    <name evidence="4" type="ORF">METZ01_LOCUS37274</name>
</gene>
<dbReference type="InterPro" id="IPR010987">
    <property type="entry name" value="Glutathione-S-Trfase_C-like"/>
</dbReference>
<accession>A0A381QZ37</accession>
<dbReference type="InterPro" id="IPR004045">
    <property type="entry name" value="Glutathione_S-Trfase_N"/>
</dbReference>
<evidence type="ECO:0008006" key="5">
    <source>
        <dbReference type="Google" id="ProtNLM"/>
    </source>
</evidence>
<dbReference type="SFLD" id="SFLDG00358">
    <property type="entry name" value="Main_(cytGST)"/>
    <property type="match status" value="1"/>
</dbReference>
<dbReference type="Pfam" id="PF00043">
    <property type="entry name" value="GST_C"/>
    <property type="match status" value="1"/>
</dbReference>
<dbReference type="AlphaFoldDB" id="A0A381QZ37"/>
<dbReference type="InterPro" id="IPR036249">
    <property type="entry name" value="Thioredoxin-like_sf"/>
</dbReference>
<dbReference type="FunFam" id="3.40.30.10:FF:000039">
    <property type="entry name" value="Glutathione S-transferase domain"/>
    <property type="match status" value="1"/>
</dbReference>
<name>A0A381QZ37_9ZZZZ</name>
<dbReference type="PROSITE" id="PS50405">
    <property type="entry name" value="GST_CTER"/>
    <property type="match status" value="1"/>
</dbReference>
<organism evidence="4">
    <name type="scientific">marine metagenome</name>
    <dbReference type="NCBI Taxonomy" id="408172"/>
    <lineage>
        <taxon>unclassified sequences</taxon>
        <taxon>metagenomes</taxon>
        <taxon>ecological metagenomes</taxon>
    </lineage>
</organism>
<proteinExistence type="predicted"/>
<reference evidence="4" key="1">
    <citation type="submission" date="2018-05" db="EMBL/GenBank/DDBJ databases">
        <authorList>
            <person name="Lanie J.A."/>
            <person name="Ng W.-L."/>
            <person name="Kazmierczak K.M."/>
            <person name="Andrzejewski T.M."/>
            <person name="Davidsen T.M."/>
            <person name="Wayne K.J."/>
            <person name="Tettelin H."/>
            <person name="Glass J.I."/>
            <person name="Rusch D."/>
            <person name="Podicherti R."/>
            <person name="Tsui H.-C.T."/>
            <person name="Winkler M.E."/>
        </authorList>
    </citation>
    <scope>NUCLEOTIDE SEQUENCE</scope>
</reference>
<dbReference type="GO" id="GO:0016740">
    <property type="term" value="F:transferase activity"/>
    <property type="evidence" value="ECO:0007669"/>
    <property type="project" value="UniProtKB-KW"/>
</dbReference>
<dbReference type="SUPFAM" id="SSF52833">
    <property type="entry name" value="Thioredoxin-like"/>
    <property type="match status" value="1"/>
</dbReference>
<dbReference type="PANTHER" id="PTHR44051">
    <property type="entry name" value="GLUTATHIONE S-TRANSFERASE-RELATED"/>
    <property type="match status" value="1"/>
</dbReference>
<dbReference type="SFLD" id="SFLDS00019">
    <property type="entry name" value="Glutathione_Transferase_(cytos"/>
    <property type="match status" value="1"/>
</dbReference>
<dbReference type="PROSITE" id="PS50404">
    <property type="entry name" value="GST_NTER"/>
    <property type="match status" value="1"/>
</dbReference>
<dbReference type="SUPFAM" id="SSF47616">
    <property type="entry name" value="GST C-terminal domain-like"/>
    <property type="match status" value="1"/>
</dbReference>
<evidence type="ECO:0000313" key="4">
    <source>
        <dbReference type="EMBL" id="SUZ84420.1"/>
    </source>
</evidence>
<dbReference type="Gene3D" id="1.20.1050.10">
    <property type="match status" value="1"/>
</dbReference>
<protein>
    <recommendedName>
        <fullName evidence="5">Glutathione S-transferase</fullName>
    </recommendedName>
</protein>
<evidence type="ECO:0000259" key="3">
    <source>
        <dbReference type="PROSITE" id="PS50405"/>
    </source>
</evidence>
<dbReference type="InterPro" id="IPR004046">
    <property type="entry name" value="GST_C"/>
</dbReference>
<dbReference type="Gene3D" id="3.40.30.10">
    <property type="entry name" value="Glutaredoxin"/>
    <property type="match status" value="1"/>
</dbReference>
<evidence type="ECO:0000256" key="1">
    <source>
        <dbReference type="ARBA" id="ARBA00022679"/>
    </source>
</evidence>
<keyword evidence="1" id="KW-0808">Transferase</keyword>
<feature type="domain" description="GST N-terminal" evidence="2">
    <location>
        <begin position="1"/>
        <end position="79"/>
    </location>
</feature>
<feature type="domain" description="GST C-terminal" evidence="3">
    <location>
        <begin position="84"/>
        <end position="211"/>
    </location>
</feature>
<dbReference type="InterPro" id="IPR040079">
    <property type="entry name" value="Glutathione_S-Trfase"/>
</dbReference>
<dbReference type="PANTHER" id="PTHR44051:SF19">
    <property type="entry name" value="DISULFIDE-BOND OXIDOREDUCTASE YFCG"/>
    <property type="match status" value="1"/>
</dbReference>